<name>A0ABD7CMS1_CLOBO</name>
<dbReference type="SUPFAM" id="SSF81301">
    <property type="entry name" value="Nucleotidyltransferase"/>
    <property type="match status" value="1"/>
</dbReference>
<dbReference type="Gene3D" id="3.30.460.10">
    <property type="entry name" value="Beta Polymerase, domain 2"/>
    <property type="match status" value="1"/>
</dbReference>
<reference evidence="1 2" key="1">
    <citation type="journal article" date="2014" name="J. Infect. Dis.">
        <title>Molecular characterization of a novel botulinum neurotoxin type H gene.</title>
        <authorList>
            <person name="Dover N."/>
            <person name="Barash J.R."/>
            <person name="Hill K.K."/>
            <person name="Xie G."/>
            <person name="Arnon S.S."/>
        </authorList>
    </citation>
    <scope>NUCLEOTIDE SEQUENCE [LARGE SCALE GENOMIC DNA]</scope>
    <source>
        <strain evidence="1 2">IBCA10-7060</strain>
    </source>
</reference>
<dbReference type="Proteomes" id="UP000663464">
    <property type="component" value="Chromosome"/>
</dbReference>
<evidence type="ECO:0000313" key="2">
    <source>
        <dbReference type="Proteomes" id="UP000663464"/>
    </source>
</evidence>
<proteinExistence type="predicted"/>
<accession>A0ABD7CMS1</accession>
<evidence type="ECO:0000313" key="1">
    <source>
        <dbReference type="EMBL" id="QRI54440.1"/>
    </source>
</evidence>
<dbReference type="EMBL" id="CP069280">
    <property type="protein sequence ID" value="QRI54440.1"/>
    <property type="molecule type" value="Genomic_DNA"/>
</dbReference>
<dbReference type="RefSeq" id="WP_041347465.1">
    <property type="nucleotide sequence ID" value="NZ_CP069280.1"/>
</dbReference>
<dbReference type="Pfam" id="PF04229">
    <property type="entry name" value="GrpB"/>
    <property type="match status" value="1"/>
</dbReference>
<dbReference type="PANTHER" id="PTHR34822:SF1">
    <property type="entry name" value="GRPB FAMILY PROTEIN"/>
    <property type="match status" value="1"/>
</dbReference>
<dbReference type="InterPro" id="IPR043519">
    <property type="entry name" value="NT_sf"/>
</dbReference>
<gene>
    <name evidence="1" type="ORF">JQS73_04835</name>
</gene>
<protein>
    <submittedName>
        <fullName evidence="1">GrpB family protein</fullName>
    </submittedName>
</protein>
<sequence length="171" mass="20157">MKVQVVEYNSEWLNLYLEEAEKIKNILRNELVNIYHIGSTSVVNLKAKPIIDIMPVVKDITKVDKYNKEFEDLGYESKGEFGIAGRRYFRKGLENRTHQIHVFEKSNFNDIERHLAVRDYLRTHPEEAFDYGELKSRLANMFPDDIDAYCDGKDHFVKELETKALEWNSSH</sequence>
<dbReference type="AlphaFoldDB" id="A0ABD7CMS1"/>
<dbReference type="InterPro" id="IPR007344">
    <property type="entry name" value="GrpB/CoaE"/>
</dbReference>
<dbReference type="PANTHER" id="PTHR34822">
    <property type="entry name" value="GRPB DOMAIN PROTEIN (AFU_ORTHOLOGUE AFUA_1G01530)"/>
    <property type="match status" value="1"/>
</dbReference>
<organism evidence="1 2">
    <name type="scientific">Clostridium botulinum</name>
    <dbReference type="NCBI Taxonomy" id="1491"/>
    <lineage>
        <taxon>Bacteria</taxon>
        <taxon>Bacillati</taxon>
        <taxon>Bacillota</taxon>
        <taxon>Clostridia</taxon>
        <taxon>Eubacteriales</taxon>
        <taxon>Clostridiaceae</taxon>
        <taxon>Clostridium</taxon>
    </lineage>
</organism>